<dbReference type="CDD" id="cd18873">
    <property type="entry name" value="NUDIX_NadM_like"/>
    <property type="match status" value="1"/>
</dbReference>
<dbReference type="Proteomes" id="UP000243887">
    <property type="component" value="Unassembled WGS sequence"/>
</dbReference>
<proteinExistence type="predicted"/>
<evidence type="ECO:0000313" key="3">
    <source>
        <dbReference type="Proteomes" id="UP000243887"/>
    </source>
</evidence>
<evidence type="ECO:0000259" key="1">
    <source>
        <dbReference type="PROSITE" id="PS51462"/>
    </source>
</evidence>
<dbReference type="AlphaFoldDB" id="A0A1I3V232"/>
<dbReference type="Pfam" id="PF00293">
    <property type="entry name" value="NUDIX"/>
    <property type="match status" value="1"/>
</dbReference>
<accession>A0A1I3V232</accession>
<organism evidence="2 3">
    <name type="scientific">Myroides guanonis</name>
    <dbReference type="NCBI Taxonomy" id="1150112"/>
    <lineage>
        <taxon>Bacteria</taxon>
        <taxon>Pseudomonadati</taxon>
        <taxon>Bacteroidota</taxon>
        <taxon>Flavobacteriia</taxon>
        <taxon>Flavobacteriales</taxon>
        <taxon>Flavobacteriaceae</taxon>
        <taxon>Myroides</taxon>
    </lineage>
</organism>
<dbReference type="SUPFAM" id="SSF55811">
    <property type="entry name" value="Nudix"/>
    <property type="match status" value="1"/>
</dbReference>
<dbReference type="OrthoDB" id="9786141at2"/>
<dbReference type="InterPro" id="IPR000086">
    <property type="entry name" value="NUDIX_hydrolase_dom"/>
</dbReference>
<protein>
    <submittedName>
        <fullName evidence="2">8-oxo-dGTP diphosphatase</fullName>
    </submittedName>
</protein>
<feature type="domain" description="Nudix hydrolase" evidence="1">
    <location>
        <begin position="4"/>
        <end position="132"/>
    </location>
</feature>
<dbReference type="Gene3D" id="3.90.79.10">
    <property type="entry name" value="Nucleoside Triphosphate Pyrophosphohydrolase"/>
    <property type="match status" value="1"/>
</dbReference>
<dbReference type="InterPro" id="IPR015797">
    <property type="entry name" value="NUDIX_hydrolase-like_dom_sf"/>
</dbReference>
<dbReference type="PROSITE" id="PS51462">
    <property type="entry name" value="NUDIX"/>
    <property type="match status" value="1"/>
</dbReference>
<dbReference type="PANTHER" id="PTHR43736:SF5">
    <property type="entry name" value="NUDIX HYDROLASE DOMAIN-CONTAINING PROTEIN"/>
    <property type="match status" value="1"/>
</dbReference>
<evidence type="ECO:0000313" key="2">
    <source>
        <dbReference type="EMBL" id="SFJ88227.1"/>
    </source>
</evidence>
<dbReference type="RefSeq" id="WP_090681434.1">
    <property type="nucleotide sequence ID" value="NZ_FORU01000021.1"/>
</dbReference>
<dbReference type="PANTHER" id="PTHR43736">
    <property type="entry name" value="ADP-RIBOSE PYROPHOSPHATASE"/>
    <property type="match status" value="1"/>
</dbReference>
<dbReference type="EMBL" id="FORU01000021">
    <property type="protein sequence ID" value="SFJ88227.1"/>
    <property type="molecule type" value="Genomic_DNA"/>
</dbReference>
<keyword evidence="3" id="KW-1185">Reference proteome</keyword>
<gene>
    <name evidence="2" type="ORF">SAMN04487893_12113</name>
</gene>
<name>A0A1I3V232_9FLAO</name>
<dbReference type="STRING" id="1150112.SAMN04487893_12113"/>
<sequence>MKHKSNLTTDTAVISNDEILLIKRKNEPFKDMWALPGGFVDENETILKCAKRELQEETSLILQPKFHSFYDDPNRDPRGRYISFAHVCYVNKENVNPIAKDDAKELKWFNLNNLPPLAFDHYIIIQNILNIV</sequence>
<reference evidence="2" key="1">
    <citation type="submission" date="2016-10" db="EMBL/GenBank/DDBJ databases">
        <authorList>
            <person name="de Groot N.N."/>
        </authorList>
    </citation>
    <scope>NUCLEOTIDE SEQUENCE [LARGE SCALE GENOMIC DNA]</scope>
    <source>
        <strain evidence="2">DSM 26542</strain>
    </source>
</reference>